<evidence type="ECO:0000256" key="5">
    <source>
        <dbReference type="ARBA" id="ARBA00022833"/>
    </source>
</evidence>
<dbReference type="PROSITE" id="PS50157">
    <property type="entry name" value="ZINC_FINGER_C2H2_2"/>
    <property type="match status" value="5"/>
</dbReference>
<evidence type="ECO:0000256" key="7">
    <source>
        <dbReference type="ARBA" id="ARBA00023125"/>
    </source>
</evidence>
<keyword evidence="4 10" id="KW-0863">Zinc-finger</keyword>
<proteinExistence type="predicted"/>
<keyword evidence="2 11" id="KW-0479">Metal-binding</keyword>
<dbReference type="SUPFAM" id="SSF57716">
    <property type="entry name" value="Glucocorticoid receptor-like (DNA-binding domain)"/>
    <property type="match status" value="1"/>
</dbReference>
<dbReference type="PROSITE" id="PS51915">
    <property type="entry name" value="ZAD"/>
    <property type="match status" value="1"/>
</dbReference>
<evidence type="ECO:0000256" key="2">
    <source>
        <dbReference type="ARBA" id="ARBA00022723"/>
    </source>
</evidence>
<organism evidence="15 16">
    <name type="scientific">Drosophila arizonae</name>
    <name type="common">Fruit fly</name>
    <dbReference type="NCBI Taxonomy" id="7263"/>
    <lineage>
        <taxon>Eukaryota</taxon>
        <taxon>Metazoa</taxon>
        <taxon>Ecdysozoa</taxon>
        <taxon>Arthropoda</taxon>
        <taxon>Hexapoda</taxon>
        <taxon>Insecta</taxon>
        <taxon>Pterygota</taxon>
        <taxon>Neoptera</taxon>
        <taxon>Endopterygota</taxon>
        <taxon>Diptera</taxon>
        <taxon>Brachycera</taxon>
        <taxon>Muscomorpha</taxon>
        <taxon>Ephydroidea</taxon>
        <taxon>Drosophilidae</taxon>
        <taxon>Drosophila</taxon>
    </lineage>
</organism>
<feature type="domain" description="C2H2-type" evidence="13">
    <location>
        <begin position="304"/>
        <end position="331"/>
    </location>
</feature>
<evidence type="ECO:0000313" key="15">
    <source>
        <dbReference type="Proteomes" id="UP000694904"/>
    </source>
</evidence>
<dbReference type="Pfam" id="PF13912">
    <property type="entry name" value="zf-C2H2_6"/>
    <property type="match status" value="1"/>
</dbReference>
<evidence type="ECO:0000256" key="10">
    <source>
        <dbReference type="PROSITE-ProRule" id="PRU00042"/>
    </source>
</evidence>
<dbReference type="InterPro" id="IPR050331">
    <property type="entry name" value="Zinc_finger"/>
</dbReference>
<dbReference type="Pfam" id="PF07776">
    <property type="entry name" value="zf-AD"/>
    <property type="match status" value="1"/>
</dbReference>
<keyword evidence="6" id="KW-0805">Transcription regulation</keyword>
<feature type="region of interest" description="Disordered" evidence="12">
    <location>
        <begin position="93"/>
        <end position="115"/>
    </location>
</feature>
<dbReference type="Gene3D" id="3.30.160.60">
    <property type="entry name" value="Classic Zinc Finger"/>
    <property type="match status" value="5"/>
</dbReference>
<reference evidence="16" key="3">
    <citation type="submission" date="2025-08" db="UniProtKB">
        <authorList>
            <consortium name="RefSeq"/>
        </authorList>
    </citation>
    <scope>IDENTIFICATION</scope>
    <source>
        <tissue evidence="16">Whole organism</tissue>
    </source>
</reference>
<reference evidence="15" key="1">
    <citation type="journal article" date="1997" name="Nucleic Acids Res.">
        <title>tRNAscan-SE: a program for improved detection of transfer RNA genes in genomic sequence.</title>
        <authorList>
            <person name="Lowe T.M."/>
            <person name="Eddy S.R."/>
        </authorList>
    </citation>
    <scope>NUCLEOTIDE SEQUENCE [LARGE SCALE GENOMIC DNA]</scope>
</reference>
<evidence type="ECO:0000256" key="3">
    <source>
        <dbReference type="ARBA" id="ARBA00022737"/>
    </source>
</evidence>
<evidence type="ECO:0000256" key="12">
    <source>
        <dbReference type="SAM" id="MobiDB-lite"/>
    </source>
</evidence>
<reference evidence="15" key="2">
    <citation type="journal article" date="2016" name="G3 (Bethesda)">
        <title>Genome Evolution in Three Species of Cactophilic Drosophila.</title>
        <authorList>
            <person name="Sanchez-Flores A."/>
            <person name="Penazola F."/>
            <person name="Carpinteyro-Ponce J."/>
            <person name="Nazario-Yepiz N."/>
            <person name="Abreu-Goodger C."/>
            <person name="Machado C.A."/>
            <person name="Markow T.A."/>
        </authorList>
    </citation>
    <scope>NUCLEOTIDE SEQUENCE [LARGE SCALE GENOMIC DNA]</scope>
</reference>
<evidence type="ECO:0000313" key="16">
    <source>
        <dbReference type="RefSeq" id="XP_017872051.1"/>
    </source>
</evidence>
<dbReference type="SUPFAM" id="SSF57667">
    <property type="entry name" value="beta-beta-alpha zinc fingers"/>
    <property type="match status" value="3"/>
</dbReference>
<protein>
    <submittedName>
        <fullName evidence="16">Zinc finger protein 182</fullName>
    </submittedName>
</protein>
<keyword evidence="9" id="KW-0539">Nucleus</keyword>
<feature type="domain" description="C2H2-type" evidence="13">
    <location>
        <begin position="388"/>
        <end position="415"/>
    </location>
</feature>
<dbReference type="GeneID" id="108619791"/>
<dbReference type="Pfam" id="PF00096">
    <property type="entry name" value="zf-C2H2"/>
    <property type="match status" value="2"/>
</dbReference>
<feature type="binding site" evidence="11">
    <location>
        <position position="13"/>
    </location>
    <ligand>
        <name>Zn(2+)</name>
        <dbReference type="ChEBI" id="CHEBI:29105"/>
    </ligand>
</feature>
<dbReference type="SMART" id="SM00868">
    <property type="entry name" value="zf-AD"/>
    <property type="match status" value="1"/>
</dbReference>
<accession>A0ABM1PXW5</accession>
<feature type="compositionally biased region" description="Polar residues" evidence="12">
    <location>
        <begin position="93"/>
        <end position="105"/>
    </location>
</feature>
<dbReference type="SMART" id="SM00355">
    <property type="entry name" value="ZnF_C2H2"/>
    <property type="match status" value="5"/>
</dbReference>
<feature type="binding site" evidence="11">
    <location>
        <position position="53"/>
    </location>
    <ligand>
        <name>Zn(2+)</name>
        <dbReference type="ChEBI" id="CHEBI:29105"/>
    </ligand>
</feature>
<sequence>MEICIKWKMCRTCTADSSDQLQPLFNDPNLAKQLEEYAGIVVKPDDGLPDKICMDCIKALQSAHAFLTGCRRSDAHLRSVVRRTMSSGIRFPSNSMDQSAVSSSRSKIEKQVPRTRKQNICVRNQQQKKKLDSQVENALDEPEISYTDFKDAHELTDVESNSTSENGNKMLIPVKYEKPNGGNKSSAGSGHKDEDYLLVVSKCVLDFHDRDAETDTEGNEYIITDVGDNGIEVYDNDYTEPDSYSVVEAAPKKSTSKFSNQVVDIQSEPEEKPVLKGEEPTSTDTSLAMVDLTAACEPSNFPRHSCAVCGNSFPNQTQLKSHLRTHRNEKNYECELCSKRFNAACNLTTHMRTHTGEKPYECSHCSRRFADRSTHRKHERMHTNERPYACNLCAKTFSLSTTLKAHFLSHSKEKPHKCVTCNKGFRLPHQLKAHERTHVHRYEVGIMLYNQGESDYSSS</sequence>
<keyword evidence="15" id="KW-1185">Reference proteome</keyword>
<evidence type="ECO:0000256" key="4">
    <source>
        <dbReference type="ARBA" id="ARBA00022771"/>
    </source>
</evidence>
<evidence type="ECO:0000256" key="11">
    <source>
        <dbReference type="PROSITE-ProRule" id="PRU01263"/>
    </source>
</evidence>
<feature type="binding site" evidence="11">
    <location>
        <position position="10"/>
    </location>
    <ligand>
        <name>Zn(2+)</name>
        <dbReference type="ChEBI" id="CHEBI:29105"/>
    </ligand>
</feature>
<dbReference type="InterPro" id="IPR036236">
    <property type="entry name" value="Znf_C2H2_sf"/>
</dbReference>
<feature type="domain" description="C2H2-type" evidence="13">
    <location>
        <begin position="416"/>
        <end position="443"/>
    </location>
</feature>
<evidence type="ECO:0000259" key="14">
    <source>
        <dbReference type="PROSITE" id="PS51915"/>
    </source>
</evidence>
<keyword evidence="8" id="KW-0804">Transcription</keyword>
<feature type="domain" description="C2H2-type" evidence="13">
    <location>
        <begin position="332"/>
        <end position="359"/>
    </location>
</feature>
<dbReference type="InterPro" id="IPR012934">
    <property type="entry name" value="Znf_AD"/>
</dbReference>
<gene>
    <name evidence="16" type="primary">LOC108619791</name>
</gene>
<feature type="domain" description="C2H2-type" evidence="13">
    <location>
        <begin position="360"/>
        <end position="387"/>
    </location>
</feature>
<evidence type="ECO:0000256" key="9">
    <source>
        <dbReference type="ARBA" id="ARBA00023242"/>
    </source>
</evidence>
<dbReference type="PROSITE" id="PS00028">
    <property type="entry name" value="ZINC_FINGER_C2H2_1"/>
    <property type="match status" value="5"/>
</dbReference>
<evidence type="ECO:0000256" key="6">
    <source>
        <dbReference type="ARBA" id="ARBA00023015"/>
    </source>
</evidence>
<dbReference type="Gene3D" id="3.40.1800.20">
    <property type="match status" value="1"/>
</dbReference>
<evidence type="ECO:0000256" key="1">
    <source>
        <dbReference type="ARBA" id="ARBA00004123"/>
    </source>
</evidence>
<dbReference type="PANTHER" id="PTHR16515">
    <property type="entry name" value="PR DOMAIN ZINC FINGER PROTEIN"/>
    <property type="match status" value="1"/>
</dbReference>
<comment type="subcellular location">
    <subcellularLocation>
        <location evidence="1">Nucleus</location>
    </subcellularLocation>
</comment>
<evidence type="ECO:0000256" key="8">
    <source>
        <dbReference type="ARBA" id="ARBA00023163"/>
    </source>
</evidence>
<keyword evidence="5 11" id="KW-0862">Zinc</keyword>
<feature type="binding site" evidence="11">
    <location>
        <position position="56"/>
    </location>
    <ligand>
        <name>Zn(2+)</name>
        <dbReference type="ChEBI" id="CHEBI:29105"/>
    </ligand>
</feature>
<evidence type="ECO:0000259" key="13">
    <source>
        <dbReference type="PROSITE" id="PS50157"/>
    </source>
</evidence>
<dbReference type="InterPro" id="IPR013087">
    <property type="entry name" value="Znf_C2H2_type"/>
</dbReference>
<dbReference type="RefSeq" id="XP_017872051.1">
    <property type="nucleotide sequence ID" value="XM_018016562.1"/>
</dbReference>
<keyword evidence="7" id="KW-0238">DNA-binding</keyword>
<feature type="domain" description="ZAD" evidence="14">
    <location>
        <begin position="8"/>
        <end position="80"/>
    </location>
</feature>
<name>A0ABM1PXW5_DROAR</name>
<keyword evidence="3" id="KW-0677">Repeat</keyword>
<dbReference type="PANTHER" id="PTHR16515:SF49">
    <property type="entry name" value="GASTRULA ZINC FINGER PROTEIN XLCGF49.1-LIKE-RELATED"/>
    <property type="match status" value="1"/>
</dbReference>
<dbReference type="Proteomes" id="UP000694904">
    <property type="component" value="Chromosome 2"/>
</dbReference>